<dbReference type="EMBL" id="VSSQ01123987">
    <property type="protein sequence ID" value="MPN55116.1"/>
    <property type="molecule type" value="Genomic_DNA"/>
</dbReference>
<proteinExistence type="predicted"/>
<organism evidence="1">
    <name type="scientific">bioreactor metagenome</name>
    <dbReference type="NCBI Taxonomy" id="1076179"/>
    <lineage>
        <taxon>unclassified sequences</taxon>
        <taxon>metagenomes</taxon>
        <taxon>ecological metagenomes</taxon>
    </lineage>
</organism>
<name>A0A645IVB4_9ZZZZ</name>
<accession>A0A645IVB4</accession>
<comment type="caution">
    <text evidence="1">The sequence shown here is derived from an EMBL/GenBank/DDBJ whole genome shotgun (WGS) entry which is preliminary data.</text>
</comment>
<protein>
    <recommendedName>
        <fullName evidence="2">Outer membrane protein beta-barrel domain-containing protein</fullName>
    </recommendedName>
</protein>
<dbReference type="AlphaFoldDB" id="A0A645IVB4"/>
<reference evidence="1" key="1">
    <citation type="submission" date="2019-08" db="EMBL/GenBank/DDBJ databases">
        <authorList>
            <person name="Kucharzyk K."/>
            <person name="Murdoch R.W."/>
            <person name="Higgins S."/>
            <person name="Loffler F."/>
        </authorList>
    </citation>
    <scope>NUCLEOTIDE SEQUENCE</scope>
</reference>
<evidence type="ECO:0008006" key="2">
    <source>
        <dbReference type="Google" id="ProtNLM"/>
    </source>
</evidence>
<evidence type="ECO:0000313" key="1">
    <source>
        <dbReference type="EMBL" id="MPN55116.1"/>
    </source>
</evidence>
<sequence length="97" mass="10811">MGPGIDYYFSNKLAIETDKVAGGFNDTWTYSNTIGYHVNIICEFSPSLNWSFNFGLKWYNISYSFAHGGVHSSNATNKFQAPDGSGLEFSVGLYLNF</sequence>
<gene>
    <name evidence="1" type="ORF">SDC9_202795</name>
</gene>